<feature type="domain" description="GH11" evidence="14">
    <location>
        <begin position="44"/>
        <end position="238"/>
    </location>
</feature>
<name>A0AAD6X1M7_9AGAR</name>
<evidence type="ECO:0000256" key="10">
    <source>
        <dbReference type="ARBA" id="ARBA00023326"/>
    </source>
</evidence>
<evidence type="ECO:0000313" key="15">
    <source>
        <dbReference type="EMBL" id="KAJ7026653.1"/>
    </source>
</evidence>
<dbReference type="PANTHER" id="PTHR46828:SF4">
    <property type="entry name" value="ENDO-1,4-BETA-XYLANASE"/>
    <property type="match status" value="1"/>
</dbReference>
<keyword evidence="17" id="KW-1185">Reference proteome</keyword>
<keyword evidence="8 11" id="KW-0119">Carbohydrate metabolism</keyword>
<dbReference type="InterPro" id="IPR033123">
    <property type="entry name" value="GH11_dom"/>
</dbReference>
<feature type="active site" description="Proton donor" evidence="11">
    <location>
        <position position="225"/>
    </location>
</feature>
<evidence type="ECO:0000256" key="1">
    <source>
        <dbReference type="ARBA" id="ARBA00000681"/>
    </source>
</evidence>
<dbReference type="Pfam" id="PF00457">
    <property type="entry name" value="Glyco_hydro_11"/>
    <property type="match status" value="1"/>
</dbReference>
<keyword evidence="9 11" id="KW-0326">Glycosidase</keyword>
<feature type="active site" description="Nucleophile" evidence="11">
    <location>
        <position position="131"/>
    </location>
</feature>
<evidence type="ECO:0000256" key="4">
    <source>
        <dbReference type="ARBA" id="ARBA00012590"/>
    </source>
</evidence>
<evidence type="ECO:0000256" key="6">
    <source>
        <dbReference type="ARBA" id="ARBA00022729"/>
    </source>
</evidence>
<dbReference type="PROSITE" id="PS51761">
    <property type="entry name" value="GH11_3"/>
    <property type="match status" value="1"/>
</dbReference>
<gene>
    <name evidence="15" type="ORF">C8F04DRAFT_1045500</name>
    <name evidence="16" type="ORF">C8F04DRAFT_963487</name>
</gene>
<dbReference type="Proteomes" id="UP001218188">
    <property type="component" value="Unassembled WGS sequence"/>
</dbReference>
<evidence type="ECO:0000256" key="8">
    <source>
        <dbReference type="ARBA" id="ARBA00023277"/>
    </source>
</evidence>
<comment type="similarity">
    <text evidence="3 11 12">Belongs to the glycosyl hydrolase 11 (cellulase G) family.</text>
</comment>
<keyword evidence="6 13" id="KW-0732">Signal</keyword>
<dbReference type="EC" id="3.2.1.8" evidence="4 11"/>
<evidence type="ECO:0000256" key="13">
    <source>
        <dbReference type="SAM" id="SignalP"/>
    </source>
</evidence>
<evidence type="ECO:0000256" key="3">
    <source>
        <dbReference type="ARBA" id="ARBA00007792"/>
    </source>
</evidence>
<dbReference type="Gene3D" id="2.60.120.180">
    <property type="match status" value="1"/>
</dbReference>
<proteinExistence type="inferred from homology"/>
<dbReference type="InterPro" id="IPR013320">
    <property type="entry name" value="ConA-like_dom_sf"/>
</dbReference>
<comment type="catalytic activity">
    <reaction evidence="1 11 12">
        <text>Endohydrolysis of (1-&gt;4)-beta-D-xylosidic linkages in xylans.</text>
        <dbReference type="EC" id="3.2.1.8"/>
    </reaction>
</comment>
<evidence type="ECO:0000256" key="2">
    <source>
        <dbReference type="ARBA" id="ARBA00004851"/>
    </source>
</evidence>
<comment type="pathway">
    <text evidence="2 11 12">Glycan degradation; xylan degradation.</text>
</comment>
<dbReference type="InterPro" id="IPR001137">
    <property type="entry name" value="Glyco_hydro_11"/>
</dbReference>
<dbReference type="EMBL" id="JARJCM010000107">
    <property type="protein sequence ID" value="KAJ7028944.1"/>
    <property type="molecule type" value="Genomic_DNA"/>
</dbReference>
<keyword evidence="5 11" id="KW-0858">Xylan degradation</keyword>
<feature type="chain" id="PRO_5042441795" description="Endo-1,4-beta-xylanase" evidence="13">
    <location>
        <begin position="21"/>
        <end position="238"/>
    </location>
</feature>
<protein>
    <recommendedName>
        <fullName evidence="4 11">Endo-1,4-beta-xylanase</fullName>
        <ecNumber evidence="4 11">3.2.1.8</ecNumber>
    </recommendedName>
</protein>
<evidence type="ECO:0000259" key="14">
    <source>
        <dbReference type="PROSITE" id="PS51761"/>
    </source>
</evidence>
<dbReference type="AlphaFoldDB" id="A0AAD6X1M7"/>
<keyword evidence="10 11" id="KW-0624">Polysaccharide degradation</keyword>
<evidence type="ECO:0000256" key="5">
    <source>
        <dbReference type="ARBA" id="ARBA00022651"/>
    </source>
</evidence>
<evidence type="ECO:0000313" key="17">
    <source>
        <dbReference type="Proteomes" id="UP001218188"/>
    </source>
</evidence>
<evidence type="ECO:0000256" key="7">
    <source>
        <dbReference type="ARBA" id="ARBA00022801"/>
    </source>
</evidence>
<accession>A0AAD6X1M7</accession>
<dbReference type="GO" id="GO:0031176">
    <property type="term" value="F:endo-1,4-beta-xylanase activity"/>
    <property type="evidence" value="ECO:0007669"/>
    <property type="project" value="UniProtKB-UniRule"/>
</dbReference>
<evidence type="ECO:0000256" key="12">
    <source>
        <dbReference type="RuleBase" id="RU362015"/>
    </source>
</evidence>
<feature type="signal peptide" evidence="13">
    <location>
        <begin position="1"/>
        <end position="20"/>
    </location>
</feature>
<dbReference type="GO" id="GO:0045493">
    <property type="term" value="P:xylan catabolic process"/>
    <property type="evidence" value="ECO:0007669"/>
    <property type="project" value="UniProtKB-UniRule"/>
</dbReference>
<evidence type="ECO:0000313" key="16">
    <source>
        <dbReference type="EMBL" id="KAJ7028944.1"/>
    </source>
</evidence>
<keyword evidence="7 11" id="KW-0378">Hydrolase</keyword>
<comment type="caution">
    <text evidence="16">The sequence shown here is derived from an EMBL/GenBank/DDBJ whole genome shotgun (WGS) entry which is preliminary data.</text>
</comment>
<evidence type="ECO:0000256" key="11">
    <source>
        <dbReference type="PROSITE-ProRule" id="PRU01097"/>
    </source>
</evidence>
<evidence type="ECO:0000256" key="9">
    <source>
        <dbReference type="ARBA" id="ARBA00023295"/>
    </source>
</evidence>
<dbReference type="InterPro" id="IPR013319">
    <property type="entry name" value="GH11/12"/>
</dbReference>
<reference evidence="16" key="1">
    <citation type="submission" date="2023-03" db="EMBL/GenBank/DDBJ databases">
        <title>Massive genome expansion in bonnet fungi (Mycena s.s.) driven by repeated elements and novel gene families across ecological guilds.</title>
        <authorList>
            <consortium name="Lawrence Berkeley National Laboratory"/>
            <person name="Harder C.B."/>
            <person name="Miyauchi S."/>
            <person name="Viragh M."/>
            <person name="Kuo A."/>
            <person name="Thoen E."/>
            <person name="Andreopoulos B."/>
            <person name="Lu D."/>
            <person name="Skrede I."/>
            <person name="Drula E."/>
            <person name="Henrissat B."/>
            <person name="Morin E."/>
            <person name="Kohler A."/>
            <person name="Barry K."/>
            <person name="LaButti K."/>
            <person name="Morin E."/>
            <person name="Salamov A."/>
            <person name="Lipzen A."/>
            <person name="Mereny Z."/>
            <person name="Hegedus B."/>
            <person name="Baldrian P."/>
            <person name="Stursova M."/>
            <person name="Weitz H."/>
            <person name="Taylor A."/>
            <person name="Grigoriev I.V."/>
            <person name="Nagy L.G."/>
            <person name="Martin F."/>
            <person name="Kauserud H."/>
        </authorList>
    </citation>
    <scope>NUCLEOTIDE SEQUENCE</scope>
    <source>
        <strain evidence="16">CBHHK200</strain>
    </source>
</reference>
<dbReference type="PANTHER" id="PTHR46828">
    <property type="entry name" value="ENDO-1,4-BETA-XYLANASE A-RELATED"/>
    <property type="match status" value="1"/>
</dbReference>
<dbReference type="SUPFAM" id="SSF49899">
    <property type="entry name" value="Concanavalin A-like lectins/glucanases"/>
    <property type="match status" value="1"/>
</dbReference>
<dbReference type="EMBL" id="JARJCM010000135">
    <property type="protein sequence ID" value="KAJ7026653.1"/>
    <property type="molecule type" value="Genomic_DNA"/>
</dbReference>
<organism evidence="16 17">
    <name type="scientific">Mycena alexandri</name>
    <dbReference type="NCBI Taxonomy" id="1745969"/>
    <lineage>
        <taxon>Eukaryota</taxon>
        <taxon>Fungi</taxon>
        <taxon>Dikarya</taxon>
        <taxon>Basidiomycota</taxon>
        <taxon>Agaricomycotina</taxon>
        <taxon>Agaricomycetes</taxon>
        <taxon>Agaricomycetidae</taxon>
        <taxon>Agaricales</taxon>
        <taxon>Marasmiineae</taxon>
        <taxon>Mycenaceae</taxon>
        <taxon>Mycena</taxon>
    </lineage>
</organism>
<dbReference type="PRINTS" id="PR00911">
    <property type="entry name" value="GLHYDRLASE11"/>
</dbReference>
<sequence length="238" mass="24946">MGFSNTLLFIVAAAFTGTSALFLPAGDVSFPGNATLPGALSTRGVQAPGQGTFDGFFWTSFVTSGFNVVFTNIAGGQYEVQWQGSGDFVVGQGTNPGSKSAVLTYSASWGPNPASAAILSVYGWSTNPLVEYYINEEANDFNLGTINSGTTHKGTVTSDGSVYDIYEHTQVNQPSIQGTATFNQYLSVRQNKRTSGTVTVANHVNAWASLGMPLGTMNYQVMAVEGLSSSGQATVTVN</sequence>